<gene>
    <name evidence="2" type="ORF">CBW46_004310</name>
</gene>
<dbReference type="InterPro" id="IPR023210">
    <property type="entry name" value="NADP_OxRdtase_dom"/>
</dbReference>
<sequence>MERRQYGNTDMQVSVLGFGGSEIGYEQASLAQVEQLLGSALDAGLNVIDTAECYKTSEELIGKAVSHRRDDYYLFTKCGHASGFDLPDWDPVLLEQSIDRSLRRLNTDYLDVIHLHSCSEEVLRRGEVIEVLQRAKEKGKTRYIGYSGDHQAALYAVRCGAFDSLETSVNIADQEAIDLTLPDAAERGMGVVVKRPIANAAWKTGHKPISEYAHTYWERLQSLDYDFLKADLSESIATALRFTLSVPGVHTAIVGTANPARWVENARLLEAGPLPESVYNSIRERWNAVAGSDWIGQG</sequence>
<dbReference type="PANTHER" id="PTHR43312">
    <property type="entry name" value="D-THREO-ALDOSE 1-DEHYDROGENASE"/>
    <property type="match status" value="1"/>
</dbReference>
<dbReference type="AlphaFoldDB" id="A0A2W1P1M4"/>
<dbReference type="CDD" id="cd19095">
    <property type="entry name" value="AKR_PA4992-like"/>
    <property type="match status" value="1"/>
</dbReference>
<keyword evidence="3" id="KW-1185">Reference proteome</keyword>
<dbReference type="EMBL" id="NHRJ02000002">
    <property type="protein sequence ID" value="PZE21652.1"/>
    <property type="molecule type" value="Genomic_DNA"/>
</dbReference>
<dbReference type="GO" id="GO:0016491">
    <property type="term" value="F:oxidoreductase activity"/>
    <property type="evidence" value="ECO:0007669"/>
    <property type="project" value="InterPro"/>
</dbReference>
<reference evidence="2" key="1">
    <citation type="submission" date="2018-06" db="EMBL/GenBank/DDBJ databases">
        <title>Paenibacillus xerothermodurans sp. nov. an extremely dry heat resistant spore forming bacterium isolated from the soil of Cape Canaveral, Florida.</title>
        <authorList>
            <person name="Seuylemezian A."/>
            <person name="Kaur N."/>
            <person name="Patil P."/>
            <person name="Patil P."/>
            <person name="Mayilraj S."/>
            <person name="Vaishampayan P."/>
        </authorList>
    </citation>
    <scope>NUCLEOTIDE SEQUENCE [LARGE SCALE GENOMIC DNA]</scope>
    <source>
        <strain evidence="2">ATCC 27380</strain>
    </source>
</reference>
<dbReference type="OrthoDB" id="9773828at2"/>
<accession>A0A2W1P1M4</accession>
<feature type="domain" description="NADP-dependent oxidoreductase" evidence="1">
    <location>
        <begin position="16"/>
        <end position="284"/>
    </location>
</feature>
<evidence type="ECO:0000313" key="2">
    <source>
        <dbReference type="EMBL" id="PZE21652.1"/>
    </source>
</evidence>
<evidence type="ECO:0000313" key="3">
    <source>
        <dbReference type="Proteomes" id="UP000214746"/>
    </source>
</evidence>
<dbReference type="InterPro" id="IPR053135">
    <property type="entry name" value="AKR2_Oxidoreductase"/>
</dbReference>
<proteinExistence type="predicted"/>
<organism evidence="2 3">
    <name type="scientific">Paenibacillus xerothermodurans</name>
    <dbReference type="NCBI Taxonomy" id="1977292"/>
    <lineage>
        <taxon>Bacteria</taxon>
        <taxon>Bacillati</taxon>
        <taxon>Bacillota</taxon>
        <taxon>Bacilli</taxon>
        <taxon>Bacillales</taxon>
        <taxon>Paenibacillaceae</taxon>
        <taxon>Paenibacillus</taxon>
    </lineage>
</organism>
<dbReference type="PRINTS" id="PR00069">
    <property type="entry name" value="ALDKETRDTASE"/>
</dbReference>
<dbReference type="Gene3D" id="3.20.20.100">
    <property type="entry name" value="NADP-dependent oxidoreductase domain"/>
    <property type="match status" value="1"/>
</dbReference>
<dbReference type="RefSeq" id="WP_089198794.1">
    <property type="nucleotide sequence ID" value="NZ_NHRJ02000002.1"/>
</dbReference>
<dbReference type="SUPFAM" id="SSF51430">
    <property type="entry name" value="NAD(P)-linked oxidoreductase"/>
    <property type="match status" value="1"/>
</dbReference>
<dbReference type="Pfam" id="PF00248">
    <property type="entry name" value="Aldo_ket_red"/>
    <property type="match status" value="1"/>
</dbReference>
<name>A0A2W1P1M4_PAEXE</name>
<dbReference type="InterPro" id="IPR036812">
    <property type="entry name" value="NAD(P)_OxRdtase_dom_sf"/>
</dbReference>
<protein>
    <submittedName>
        <fullName evidence="2">Aldo/keto reductase</fullName>
    </submittedName>
</protein>
<comment type="caution">
    <text evidence="2">The sequence shown here is derived from an EMBL/GenBank/DDBJ whole genome shotgun (WGS) entry which is preliminary data.</text>
</comment>
<dbReference type="PANTHER" id="PTHR43312:SF1">
    <property type="entry name" value="NADP-DEPENDENT OXIDOREDUCTASE DOMAIN-CONTAINING PROTEIN"/>
    <property type="match status" value="1"/>
</dbReference>
<evidence type="ECO:0000259" key="1">
    <source>
        <dbReference type="Pfam" id="PF00248"/>
    </source>
</evidence>
<dbReference type="InterPro" id="IPR020471">
    <property type="entry name" value="AKR"/>
</dbReference>
<dbReference type="Proteomes" id="UP000214746">
    <property type="component" value="Unassembled WGS sequence"/>
</dbReference>